<feature type="compositionally biased region" description="Polar residues" evidence="1">
    <location>
        <begin position="78"/>
        <end position="91"/>
    </location>
</feature>
<dbReference type="AlphaFoldDB" id="A0A0A1WET6"/>
<reference evidence="2" key="2">
    <citation type="journal article" date="2015" name="Gigascience">
        <title>Reconstructing a comprehensive transcriptome assembly of a white-pupal translocated strain of the pest fruit fly Bactrocera cucurbitae.</title>
        <authorList>
            <person name="Sim S.B."/>
            <person name="Calla B."/>
            <person name="Hall B."/>
            <person name="DeRego T."/>
            <person name="Geib S.M."/>
        </authorList>
    </citation>
    <scope>NUCLEOTIDE SEQUENCE</scope>
</reference>
<protein>
    <submittedName>
        <fullName evidence="2">2-oxoglutarate dehydrogenase, mitochondrial</fullName>
    </submittedName>
</protein>
<gene>
    <name evidence="2" type="primary">CBG01737</name>
    <name evidence="2" type="ORF">g.17874</name>
</gene>
<organism evidence="2">
    <name type="scientific">Zeugodacus cucurbitae</name>
    <name type="common">Melon fruit fly</name>
    <name type="synonym">Bactrocera cucurbitae</name>
    <dbReference type="NCBI Taxonomy" id="28588"/>
    <lineage>
        <taxon>Eukaryota</taxon>
        <taxon>Metazoa</taxon>
        <taxon>Ecdysozoa</taxon>
        <taxon>Arthropoda</taxon>
        <taxon>Hexapoda</taxon>
        <taxon>Insecta</taxon>
        <taxon>Pterygota</taxon>
        <taxon>Neoptera</taxon>
        <taxon>Endopterygota</taxon>
        <taxon>Diptera</taxon>
        <taxon>Brachycera</taxon>
        <taxon>Muscomorpha</taxon>
        <taxon>Tephritoidea</taxon>
        <taxon>Tephritidae</taxon>
        <taxon>Zeugodacus</taxon>
        <taxon>Zeugodacus</taxon>
    </lineage>
</organism>
<feature type="non-terminal residue" evidence="2">
    <location>
        <position position="1"/>
    </location>
</feature>
<feature type="compositionally biased region" description="Polar residues" evidence="1">
    <location>
        <begin position="98"/>
        <end position="108"/>
    </location>
</feature>
<feature type="region of interest" description="Disordered" evidence="1">
    <location>
        <begin position="64"/>
        <end position="108"/>
    </location>
</feature>
<sequence length="108" mass="11718">NHDKDVGRCIQYDGRCALAAPSVGNKTAHNKEILQFLTEIFGELPELVKELFPAKVSNSVVKADTTNMPPIAKADPVQGTSTENLPQIKQQTSKEKTPTSSKPTDGKK</sequence>
<evidence type="ECO:0000313" key="2">
    <source>
        <dbReference type="EMBL" id="JAC97523.1"/>
    </source>
</evidence>
<reference evidence="2" key="1">
    <citation type="submission" date="2014-11" db="EMBL/GenBank/DDBJ databases">
        <authorList>
            <person name="Geib S."/>
        </authorList>
    </citation>
    <scope>NUCLEOTIDE SEQUENCE</scope>
</reference>
<dbReference type="EMBL" id="GBXI01016768">
    <property type="protein sequence ID" value="JAC97523.1"/>
    <property type="molecule type" value="Transcribed_RNA"/>
</dbReference>
<name>A0A0A1WET6_ZEUCU</name>
<accession>A0A0A1WET6</accession>
<proteinExistence type="predicted"/>
<evidence type="ECO:0000256" key="1">
    <source>
        <dbReference type="SAM" id="MobiDB-lite"/>
    </source>
</evidence>